<comment type="subcellular location">
    <subcellularLocation>
        <location evidence="1">Periplasm</location>
    </subcellularLocation>
</comment>
<organism evidence="6 7">
    <name type="scientific">Denitrobaculum tricleocarpae</name>
    <dbReference type="NCBI Taxonomy" id="2591009"/>
    <lineage>
        <taxon>Bacteria</taxon>
        <taxon>Pseudomonadati</taxon>
        <taxon>Pseudomonadota</taxon>
        <taxon>Alphaproteobacteria</taxon>
        <taxon>Rhodospirillales</taxon>
        <taxon>Rhodospirillaceae</taxon>
        <taxon>Denitrobaculum</taxon>
    </lineage>
</organism>
<evidence type="ECO:0000313" key="7">
    <source>
        <dbReference type="Proteomes" id="UP000315252"/>
    </source>
</evidence>
<feature type="chain" id="PRO_5021980446" evidence="5">
    <location>
        <begin position="33"/>
        <end position="479"/>
    </location>
</feature>
<dbReference type="OrthoDB" id="9812682at2"/>
<name>A0A545TMT3_9PROT</name>
<reference evidence="6 7" key="1">
    <citation type="submission" date="2019-06" db="EMBL/GenBank/DDBJ databases">
        <title>Whole genome sequence for Rhodospirillaceae sp. R148.</title>
        <authorList>
            <person name="Wang G."/>
        </authorList>
    </citation>
    <scope>NUCLEOTIDE SEQUENCE [LARGE SCALE GENOMIC DNA]</scope>
    <source>
        <strain evidence="6 7">R148</strain>
    </source>
</reference>
<evidence type="ECO:0000256" key="4">
    <source>
        <dbReference type="ARBA" id="ARBA00022729"/>
    </source>
</evidence>
<proteinExistence type="inferred from homology"/>
<dbReference type="Pfam" id="PF13416">
    <property type="entry name" value="SBP_bac_8"/>
    <property type="match status" value="1"/>
</dbReference>
<comment type="caution">
    <text evidence="6">The sequence shown here is derived from an EMBL/GenBank/DDBJ whole genome shotgun (WGS) entry which is preliminary data.</text>
</comment>
<keyword evidence="3" id="KW-0813">Transport</keyword>
<accession>A0A545TMT3</accession>
<dbReference type="Proteomes" id="UP000315252">
    <property type="component" value="Unassembled WGS sequence"/>
</dbReference>
<evidence type="ECO:0000256" key="3">
    <source>
        <dbReference type="ARBA" id="ARBA00022448"/>
    </source>
</evidence>
<dbReference type="EMBL" id="VHSH01000006">
    <property type="protein sequence ID" value="TQV78461.1"/>
    <property type="molecule type" value="Genomic_DNA"/>
</dbReference>
<dbReference type="PANTHER" id="PTHR43649">
    <property type="entry name" value="ARABINOSE-BINDING PROTEIN-RELATED"/>
    <property type="match status" value="1"/>
</dbReference>
<gene>
    <name evidence="6" type="ORF">FKG95_18035</name>
</gene>
<evidence type="ECO:0000256" key="2">
    <source>
        <dbReference type="ARBA" id="ARBA00008520"/>
    </source>
</evidence>
<dbReference type="RefSeq" id="WP_142897794.1">
    <property type="nucleotide sequence ID" value="NZ_ML660057.1"/>
</dbReference>
<protein>
    <submittedName>
        <fullName evidence="6">Extracellular solute-binding protein</fullName>
    </submittedName>
</protein>
<dbReference type="InterPro" id="IPR006059">
    <property type="entry name" value="SBP"/>
</dbReference>
<keyword evidence="7" id="KW-1185">Reference proteome</keyword>
<keyword evidence="4 5" id="KW-0732">Signal</keyword>
<evidence type="ECO:0000256" key="1">
    <source>
        <dbReference type="ARBA" id="ARBA00004418"/>
    </source>
</evidence>
<evidence type="ECO:0000313" key="6">
    <source>
        <dbReference type="EMBL" id="TQV78461.1"/>
    </source>
</evidence>
<feature type="signal peptide" evidence="5">
    <location>
        <begin position="1"/>
        <end position="32"/>
    </location>
</feature>
<evidence type="ECO:0000256" key="5">
    <source>
        <dbReference type="SAM" id="SignalP"/>
    </source>
</evidence>
<dbReference type="InterPro" id="IPR050490">
    <property type="entry name" value="Bact_solute-bd_prot1"/>
</dbReference>
<dbReference type="Gene3D" id="3.40.190.10">
    <property type="entry name" value="Periplasmic binding protein-like II"/>
    <property type="match status" value="2"/>
</dbReference>
<dbReference type="SUPFAM" id="SSF53850">
    <property type="entry name" value="Periplasmic binding protein-like II"/>
    <property type="match status" value="1"/>
</dbReference>
<comment type="similarity">
    <text evidence="2">Belongs to the bacterial solute-binding protein 1 family.</text>
</comment>
<dbReference type="GO" id="GO:0042597">
    <property type="term" value="C:periplasmic space"/>
    <property type="evidence" value="ECO:0007669"/>
    <property type="project" value="UniProtKB-SubCell"/>
</dbReference>
<dbReference type="PANTHER" id="PTHR43649:SF34">
    <property type="entry name" value="ABC TRANSPORTER PERIPLASMIC-BINDING PROTEIN YCJN-RELATED"/>
    <property type="match status" value="1"/>
</dbReference>
<dbReference type="AlphaFoldDB" id="A0A545TMT3"/>
<sequence length="479" mass="53491">MKYVKTLRAAAGGSAAVAVLSAGLMSAAPAFGEDVVLRMAVPDWPPTRIMKDLFDKSYKAKSGNNVTLEPDFIPWPDYYTRLSGSLTSGEKRYSMAVSDSQWLGAFIEGGYYQKLNDAIDADPELQQIMQDLNPALVDAYSTYPHKSENYYGFPQMPDVLVAYYRTDVFCDESEAAAFKAKYNADLPCTPEEMNNADWDMVQKFGEFFGRKKGETLSGKALDDDFYGIAYQAGKGYDFSTMQIASMIWQHGGDIWDETKAPTGKAEGVVNSPEAVKGFEHYLSLLQYMPPVVKTGTMDIFKQDELFREGKVAYMINWIGFAESSIDANTSKVSDKVDFAMAAGLKKADGSIDRTYNIGGQPFVLMTWNDETTNMEALEFVKWWLSPETQVAFAKAGGQSGLKSVYEDASYNSFRPWNHAFGTSLNNQKDIWHIPEFFELLVQQQAEFDKAITGQQDAKTTLDAIAKFQEELLQETGHIE</sequence>